<dbReference type="SMART" id="SM00116">
    <property type="entry name" value="CBS"/>
    <property type="match status" value="2"/>
</dbReference>
<dbReference type="RefSeq" id="WP_092908547.1">
    <property type="nucleotide sequence ID" value="NZ_FOUZ01000009.1"/>
</dbReference>
<dbReference type="Pfam" id="PF00571">
    <property type="entry name" value="CBS"/>
    <property type="match status" value="2"/>
</dbReference>
<evidence type="ECO:0000256" key="7">
    <source>
        <dbReference type="ARBA" id="ARBA00023136"/>
    </source>
</evidence>
<proteinExistence type="predicted"/>
<dbReference type="OrthoDB" id="9798188at2"/>
<dbReference type="SUPFAM" id="SSF56176">
    <property type="entry name" value="FAD-binding/transporter-associated domain-like"/>
    <property type="match status" value="1"/>
</dbReference>
<dbReference type="InterPro" id="IPR044751">
    <property type="entry name" value="Ion_transp-like_CBS"/>
</dbReference>
<evidence type="ECO:0000259" key="11">
    <source>
        <dbReference type="PROSITE" id="PS51371"/>
    </source>
</evidence>
<dbReference type="InterPro" id="IPR046342">
    <property type="entry name" value="CBS_dom_sf"/>
</dbReference>
<evidence type="ECO:0000256" key="4">
    <source>
        <dbReference type="ARBA" id="ARBA00022737"/>
    </source>
</evidence>
<keyword evidence="6 8" id="KW-0129">CBS domain</keyword>
<dbReference type="FunFam" id="3.10.580.10:FF:000002">
    <property type="entry name" value="Magnesium/cobalt efflux protein CorC"/>
    <property type="match status" value="1"/>
</dbReference>
<dbReference type="SUPFAM" id="SSF54631">
    <property type="entry name" value="CBS-domain pair"/>
    <property type="match status" value="1"/>
</dbReference>
<dbReference type="InterPro" id="IPR005170">
    <property type="entry name" value="Transptr-assoc_dom"/>
</dbReference>
<dbReference type="InterPro" id="IPR036318">
    <property type="entry name" value="FAD-bd_PCMH-like_sf"/>
</dbReference>
<feature type="domain" description="CNNM transmembrane" evidence="12">
    <location>
        <begin position="19"/>
        <end position="225"/>
    </location>
</feature>
<evidence type="ECO:0000313" key="13">
    <source>
        <dbReference type="EMBL" id="SFN28122.1"/>
    </source>
</evidence>
<dbReference type="PROSITE" id="PS51846">
    <property type="entry name" value="CNNM"/>
    <property type="match status" value="1"/>
</dbReference>
<reference evidence="14" key="1">
    <citation type="submission" date="2016-10" db="EMBL/GenBank/DDBJ databases">
        <authorList>
            <person name="Varghese N."/>
            <person name="Submissions S."/>
        </authorList>
    </citation>
    <scope>NUCLEOTIDE SEQUENCE [LARGE SCALE GENOMIC DNA]</scope>
    <source>
        <strain evidence="14">XJ109</strain>
    </source>
</reference>
<evidence type="ECO:0000256" key="10">
    <source>
        <dbReference type="SAM" id="Phobius"/>
    </source>
</evidence>
<evidence type="ECO:0000256" key="2">
    <source>
        <dbReference type="ARBA" id="ARBA00022475"/>
    </source>
</evidence>
<organism evidence="13 14">
    <name type="scientific">Algoriella xinjiangensis</name>
    <dbReference type="NCBI Taxonomy" id="684065"/>
    <lineage>
        <taxon>Bacteria</taxon>
        <taxon>Pseudomonadati</taxon>
        <taxon>Bacteroidota</taxon>
        <taxon>Flavobacteriia</taxon>
        <taxon>Flavobacteriales</taxon>
        <taxon>Weeksellaceae</taxon>
        <taxon>Algoriella</taxon>
    </lineage>
</organism>
<keyword evidence="3 9" id="KW-0812">Transmembrane</keyword>
<dbReference type="STRING" id="684065.SAMN05421738_109130"/>
<feature type="domain" description="CBS" evidence="11">
    <location>
        <begin position="309"/>
        <end position="366"/>
    </location>
</feature>
<feature type="transmembrane region" description="Helical" evidence="10">
    <location>
        <begin position="79"/>
        <end position="98"/>
    </location>
</feature>
<evidence type="ECO:0000259" key="12">
    <source>
        <dbReference type="PROSITE" id="PS51846"/>
    </source>
</evidence>
<dbReference type="InterPro" id="IPR016169">
    <property type="entry name" value="FAD-bd_PCMH_sub2"/>
</dbReference>
<dbReference type="InterPro" id="IPR000644">
    <property type="entry name" value="CBS_dom"/>
</dbReference>
<comment type="subcellular location">
    <subcellularLocation>
        <location evidence="1">Cell membrane</location>
        <topology evidence="1">Multi-pass membrane protein</topology>
    </subcellularLocation>
</comment>
<dbReference type="InterPro" id="IPR051676">
    <property type="entry name" value="UPF0053_domain"/>
</dbReference>
<gene>
    <name evidence="13" type="ORF">SAMN05421738_109130</name>
</gene>
<keyword evidence="7 9" id="KW-0472">Membrane</keyword>
<dbReference type="Proteomes" id="UP000199149">
    <property type="component" value="Unassembled WGS sequence"/>
</dbReference>
<keyword evidence="4" id="KW-0677">Repeat</keyword>
<feature type="transmembrane region" description="Helical" evidence="10">
    <location>
        <begin position="127"/>
        <end position="148"/>
    </location>
</feature>
<dbReference type="Pfam" id="PF01595">
    <property type="entry name" value="CNNM"/>
    <property type="match status" value="1"/>
</dbReference>
<dbReference type="EMBL" id="FOUZ01000009">
    <property type="protein sequence ID" value="SFN28122.1"/>
    <property type="molecule type" value="Genomic_DNA"/>
</dbReference>
<feature type="transmembrane region" description="Helical" evidence="10">
    <location>
        <begin position="27"/>
        <end position="48"/>
    </location>
</feature>
<keyword evidence="2" id="KW-1003">Cell membrane</keyword>
<dbReference type="GO" id="GO:0005886">
    <property type="term" value="C:plasma membrane"/>
    <property type="evidence" value="ECO:0007669"/>
    <property type="project" value="UniProtKB-SubCell"/>
</dbReference>
<sequence>MDTYSQISTLFLVANHNVTDEISIAKLLLTIFLVLLNGFFVAAEFAIVKVRSSQIEVNQDINERTSNVAKLIISHLDSYLAATQLGITLASLGLGWVGESSLSPVIIKIFEVLGLTSPSWTLIAQNAAFPIAFVIITILHIVFGELAPKSIAIQYPTKTTFTVAWPLRAFYFVFKPLIMMMNGLANVILRAFGIHPIHGGEIHSEEELKMIITESSEGGAIEESERNLIQNVFEFDDRRVMNIQTLRKNVSAINIKTPVKEALDFAINEGYSRYPVYEEEFDNIKGVIYAKDLIKQLLGNPNETDISGLLREPIFISENALIKNVMKQFQKRHMQIAIVTNEVGEVAGIVSMEDILEELVGEIQDEYDNEDPIVSRVSEGVYNVNAHNAISDINRLVPFRFDESEHYDTLAGLISESYPDRELVEGDLVELGEYTGTIIKMYRNSVEQVQLKVKEELIDNYKDEPDSAIDDEN</sequence>
<feature type="domain" description="CBS" evidence="11">
    <location>
        <begin position="246"/>
        <end position="304"/>
    </location>
</feature>
<accession>A0A1I4XQP5</accession>
<dbReference type="AlphaFoldDB" id="A0A1I4XQP5"/>
<feature type="transmembrane region" description="Helical" evidence="10">
    <location>
        <begin position="169"/>
        <end position="189"/>
    </location>
</feature>
<dbReference type="PANTHER" id="PTHR43099">
    <property type="entry name" value="UPF0053 PROTEIN YRKA"/>
    <property type="match status" value="1"/>
</dbReference>
<keyword evidence="14" id="KW-1185">Reference proteome</keyword>
<evidence type="ECO:0000256" key="6">
    <source>
        <dbReference type="ARBA" id="ARBA00023122"/>
    </source>
</evidence>
<evidence type="ECO:0000256" key="5">
    <source>
        <dbReference type="ARBA" id="ARBA00022989"/>
    </source>
</evidence>
<dbReference type="PROSITE" id="PS51371">
    <property type="entry name" value="CBS"/>
    <property type="match status" value="2"/>
</dbReference>
<keyword evidence="5 9" id="KW-1133">Transmembrane helix</keyword>
<evidence type="ECO:0000313" key="14">
    <source>
        <dbReference type="Proteomes" id="UP000199149"/>
    </source>
</evidence>
<evidence type="ECO:0000256" key="9">
    <source>
        <dbReference type="PROSITE-ProRule" id="PRU01193"/>
    </source>
</evidence>
<dbReference type="SMART" id="SM01091">
    <property type="entry name" value="CorC_HlyC"/>
    <property type="match status" value="1"/>
</dbReference>
<dbReference type="Pfam" id="PF03471">
    <property type="entry name" value="CorC_HlyC"/>
    <property type="match status" value="1"/>
</dbReference>
<dbReference type="GO" id="GO:0050660">
    <property type="term" value="F:flavin adenine dinucleotide binding"/>
    <property type="evidence" value="ECO:0007669"/>
    <property type="project" value="InterPro"/>
</dbReference>
<protein>
    <submittedName>
        <fullName evidence="13">Hemolysin, contains CBS domains</fullName>
    </submittedName>
</protein>
<evidence type="ECO:0000256" key="8">
    <source>
        <dbReference type="PROSITE-ProRule" id="PRU00703"/>
    </source>
</evidence>
<dbReference type="Gene3D" id="3.10.580.10">
    <property type="entry name" value="CBS-domain"/>
    <property type="match status" value="1"/>
</dbReference>
<evidence type="ECO:0000256" key="3">
    <source>
        <dbReference type="ARBA" id="ARBA00022692"/>
    </source>
</evidence>
<name>A0A1I4XQP5_9FLAO</name>
<dbReference type="InterPro" id="IPR002550">
    <property type="entry name" value="CNNM"/>
</dbReference>
<evidence type="ECO:0000256" key="1">
    <source>
        <dbReference type="ARBA" id="ARBA00004651"/>
    </source>
</evidence>
<dbReference type="Gene3D" id="3.30.465.10">
    <property type="match status" value="1"/>
</dbReference>
<dbReference type="CDD" id="cd04590">
    <property type="entry name" value="CBS_pair_CorC_HlyC_assoc"/>
    <property type="match status" value="1"/>
</dbReference>
<dbReference type="PANTHER" id="PTHR43099:SF5">
    <property type="entry name" value="HLYC_CORC FAMILY TRANSPORTER"/>
    <property type="match status" value="1"/>
</dbReference>